<proteinExistence type="predicted"/>
<accession>A0ABU5CTL8</accession>
<gene>
    <name evidence="1" type="ORF">RWD45_15505</name>
</gene>
<evidence type="ECO:0000313" key="1">
    <source>
        <dbReference type="EMBL" id="MDY0409716.1"/>
    </source>
</evidence>
<sequence length="84" mass="10240">MYYKTNWQHRLSIETARYNEAYPNYTVITSDHNRFKNYDEMEIEKMIALKIDGCTDQYIADQIGRSYWSVVYKFRELRKEGLII</sequence>
<dbReference type="Proteomes" id="UP001275315">
    <property type="component" value="Unassembled WGS sequence"/>
</dbReference>
<dbReference type="EMBL" id="JAWDIQ010000002">
    <property type="protein sequence ID" value="MDY0409716.1"/>
    <property type="molecule type" value="Genomic_DNA"/>
</dbReference>
<comment type="caution">
    <text evidence="1">The sequence shown here is derived from an EMBL/GenBank/DDBJ whole genome shotgun (WGS) entry which is preliminary data.</text>
</comment>
<keyword evidence="2" id="KW-1185">Reference proteome</keyword>
<dbReference type="RefSeq" id="WP_320380511.1">
    <property type="nucleotide sequence ID" value="NZ_JAWDIQ010000002.1"/>
</dbReference>
<protein>
    <submittedName>
        <fullName evidence="1">Uncharacterized protein</fullName>
    </submittedName>
</protein>
<name>A0ABU5CTL8_9BACI</name>
<evidence type="ECO:0000313" key="2">
    <source>
        <dbReference type="Proteomes" id="UP001275315"/>
    </source>
</evidence>
<reference evidence="1 2" key="1">
    <citation type="submission" date="2023-10" db="EMBL/GenBank/DDBJ databases">
        <title>Virgibacillus soli CC-YMP-6 genome.</title>
        <authorList>
            <person name="Miliotis G."/>
            <person name="Sengupta P."/>
            <person name="Hameed A."/>
            <person name="Chuvochina M."/>
            <person name="Mcdonagh F."/>
            <person name="Simpson A.C."/>
            <person name="Singh N.K."/>
            <person name="Rekha P.D."/>
            <person name="Raman K."/>
            <person name="Hugenholtz P."/>
            <person name="Venkateswaran K."/>
        </authorList>
    </citation>
    <scope>NUCLEOTIDE SEQUENCE [LARGE SCALE GENOMIC DNA]</scope>
    <source>
        <strain evidence="1 2">CC-YMP-6</strain>
    </source>
</reference>
<organism evidence="1 2">
    <name type="scientific">Paracerasibacillus soli</name>
    <dbReference type="NCBI Taxonomy" id="480284"/>
    <lineage>
        <taxon>Bacteria</taxon>
        <taxon>Bacillati</taxon>
        <taxon>Bacillota</taxon>
        <taxon>Bacilli</taxon>
        <taxon>Bacillales</taxon>
        <taxon>Bacillaceae</taxon>
        <taxon>Paracerasibacillus</taxon>
    </lineage>
</organism>